<comment type="caution">
    <text evidence="6">The sequence shown here is derived from an EMBL/GenBank/DDBJ whole genome shotgun (WGS) entry which is preliminary data.</text>
</comment>
<keyword evidence="1" id="KW-0594">Phospholipid biosynthesis</keyword>
<gene>
    <name evidence="6" type="ORF">ABMA28_016221</name>
</gene>
<reference evidence="6 7" key="1">
    <citation type="submission" date="2024-06" db="EMBL/GenBank/DDBJ databases">
        <title>A chromosome-level genome assembly of beet webworm, Loxostege sticticalis.</title>
        <authorList>
            <person name="Zhang Y."/>
        </authorList>
    </citation>
    <scope>NUCLEOTIDE SEQUENCE [LARGE SCALE GENOMIC DNA]</scope>
    <source>
        <strain evidence="6">AQ028</strain>
        <tissue evidence="6">Male pupae</tissue>
    </source>
</reference>
<dbReference type="CDD" id="cd05157">
    <property type="entry name" value="ETNK_euk"/>
    <property type="match status" value="1"/>
</dbReference>
<dbReference type="PANTHER" id="PTHR22603:SF66">
    <property type="entry name" value="ETHANOLAMINE KINASE"/>
    <property type="match status" value="1"/>
</dbReference>
<evidence type="ECO:0000313" key="7">
    <source>
        <dbReference type="Proteomes" id="UP001549921"/>
    </source>
</evidence>
<accession>A0ABD0T837</accession>
<dbReference type="AlphaFoldDB" id="A0ABD0T837"/>
<dbReference type="Gene3D" id="3.90.1200.10">
    <property type="match status" value="1"/>
</dbReference>
<keyword evidence="1" id="KW-0444">Lipid biosynthesis</keyword>
<dbReference type="GO" id="GO:0008654">
    <property type="term" value="P:phospholipid biosynthetic process"/>
    <property type="evidence" value="ECO:0007669"/>
    <property type="project" value="UniProtKB-KW"/>
</dbReference>
<dbReference type="PANTHER" id="PTHR22603">
    <property type="entry name" value="CHOLINE/ETHANOALAMINE KINASE"/>
    <property type="match status" value="1"/>
</dbReference>
<name>A0ABD0T837_LOXSC</name>
<sequence>MSSVCLPAGDIFVPIKIEENNLTEGISKLLQVLRPNWPSDNIKYKIFTDGITNKLIACQLNTDPDSKNIVLVRIYGNKTDLLIDRNAELRNIKTLNKLGLAPKVYGMFENGLAYQYYPGETLTVESVLDSKIWPLVATQMAKMHKVKLGKEIKEEPIVWDKIEQFLILLPEPFTDPNKHERFVNSFGSITRLRIEFERLKSHLIKTESPIVFAHNDLLLGNVIYNQDEGTIAFIDYEYATYNYQGFDIANHFNEFVGLSIEDIDYSRYPSEEYQKLWIRTYLIEYLNTDNPSMQDIDKIYAEVQQLSLASHFLWGIWSLVQYELSDIDFDFGRYAEIRINRYQELKDNVFKELS</sequence>
<protein>
    <recommendedName>
        <fullName evidence="5">ethanolamine kinase</fullName>
        <ecNumber evidence="5">2.7.1.82</ecNumber>
    </recommendedName>
</protein>
<organism evidence="6 7">
    <name type="scientific">Loxostege sticticalis</name>
    <name type="common">Beet webworm moth</name>
    <dbReference type="NCBI Taxonomy" id="481309"/>
    <lineage>
        <taxon>Eukaryota</taxon>
        <taxon>Metazoa</taxon>
        <taxon>Ecdysozoa</taxon>
        <taxon>Arthropoda</taxon>
        <taxon>Hexapoda</taxon>
        <taxon>Insecta</taxon>
        <taxon>Pterygota</taxon>
        <taxon>Neoptera</taxon>
        <taxon>Endopterygota</taxon>
        <taxon>Lepidoptera</taxon>
        <taxon>Glossata</taxon>
        <taxon>Ditrysia</taxon>
        <taxon>Pyraloidea</taxon>
        <taxon>Crambidae</taxon>
        <taxon>Pyraustinae</taxon>
        <taxon>Loxostege</taxon>
    </lineage>
</organism>
<keyword evidence="1" id="KW-0443">Lipid metabolism</keyword>
<dbReference type="Pfam" id="PF01633">
    <property type="entry name" value="Choline_kinase"/>
    <property type="match status" value="1"/>
</dbReference>
<dbReference type="SUPFAM" id="SSF56112">
    <property type="entry name" value="Protein kinase-like (PK-like)"/>
    <property type="match status" value="1"/>
</dbReference>
<comment type="similarity">
    <text evidence="4">Belongs to the choline/ethanolamine kinase family.</text>
</comment>
<dbReference type="InterPro" id="IPR011009">
    <property type="entry name" value="Kinase-like_dom_sf"/>
</dbReference>
<dbReference type="Gene3D" id="3.30.200.20">
    <property type="entry name" value="Phosphorylase Kinase, domain 1"/>
    <property type="match status" value="1"/>
</dbReference>
<evidence type="ECO:0000313" key="6">
    <source>
        <dbReference type="EMBL" id="KAL0839517.1"/>
    </source>
</evidence>
<evidence type="ECO:0000256" key="1">
    <source>
        <dbReference type="ARBA" id="ARBA00023209"/>
    </source>
</evidence>
<proteinExistence type="inferred from homology"/>
<evidence type="ECO:0000256" key="4">
    <source>
        <dbReference type="ARBA" id="ARBA00038211"/>
    </source>
</evidence>
<evidence type="ECO:0000256" key="2">
    <source>
        <dbReference type="ARBA" id="ARBA00023264"/>
    </source>
</evidence>
<evidence type="ECO:0000256" key="3">
    <source>
        <dbReference type="ARBA" id="ARBA00037883"/>
    </source>
</evidence>
<dbReference type="Proteomes" id="UP001549921">
    <property type="component" value="Unassembled WGS sequence"/>
</dbReference>
<keyword evidence="2" id="KW-1208">Phospholipid metabolism</keyword>
<dbReference type="EC" id="2.7.1.82" evidence="5"/>
<dbReference type="GO" id="GO:0004305">
    <property type="term" value="F:ethanolamine kinase activity"/>
    <property type="evidence" value="ECO:0007669"/>
    <property type="project" value="UniProtKB-EC"/>
</dbReference>
<comment type="pathway">
    <text evidence="3">Phospholipid metabolism; phosphatidylethanolamine biosynthesis; phosphatidylethanolamine from ethanolamine: step 1/3.</text>
</comment>
<dbReference type="EMBL" id="JBEDNZ010000008">
    <property type="protein sequence ID" value="KAL0839517.1"/>
    <property type="molecule type" value="Genomic_DNA"/>
</dbReference>
<evidence type="ECO:0000256" key="5">
    <source>
        <dbReference type="ARBA" id="ARBA00038874"/>
    </source>
</evidence>